<name>A0A5B7IXE5_PORTR</name>
<reference evidence="2 3" key="1">
    <citation type="submission" date="2019-05" db="EMBL/GenBank/DDBJ databases">
        <title>Another draft genome of Portunus trituberculatus and its Hox gene families provides insights of decapod evolution.</title>
        <authorList>
            <person name="Jeong J.-H."/>
            <person name="Song I."/>
            <person name="Kim S."/>
            <person name="Choi T."/>
            <person name="Kim D."/>
            <person name="Ryu S."/>
            <person name="Kim W."/>
        </authorList>
    </citation>
    <scope>NUCLEOTIDE SEQUENCE [LARGE SCALE GENOMIC DNA]</scope>
    <source>
        <tissue evidence="2">Muscle</tissue>
    </source>
</reference>
<feature type="region of interest" description="Disordered" evidence="1">
    <location>
        <begin position="1"/>
        <end position="30"/>
    </location>
</feature>
<feature type="compositionally biased region" description="Basic and acidic residues" evidence="1">
    <location>
        <begin position="1"/>
        <end position="18"/>
    </location>
</feature>
<proteinExistence type="predicted"/>
<evidence type="ECO:0000313" key="2">
    <source>
        <dbReference type="EMBL" id="MPC89180.1"/>
    </source>
</evidence>
<dbReference type="AlphaFoldDB" id="A0A5B7IXE5"/>
<keyword evidence="3" id="KW-1185">Reference proteome</keyword>
<accession>A0A5B7IXE5</accession>
<dbReference type="EMBL" id="VSRR010080150">
    <property type="protein sequence ID" value="MPC89180.1"/>
    <property type="molecule type" value="Genomic_DNA"/>
</dbReference>
<organism evidence="2 3">
    <name type="scientific">Portunus trituberculatus</name>
    <name type="common">Swimming crab</name>
    <name type="synonym">Neptunus trituberculatus</name>
    <dbReference type="NCBI Taxonomy" id="210409"/>
    <lineage>
        <taxon>Eukaryota</taxon>
        <taxon>Metazoa</taxon>
        <taxon>Ecdysozoa</taxon>
        <taxon>Arthropoda</taxon>
        <taxon>Crustacea</taxon>
        <taxon>Multicrustacea</taxon>
        <taxon>Malacostraca</taxon>
        <taxon>Eumalacostraca</taxon>
        <taxon>Eucarida</taxon>
        <taxon>Decapoda</taxon>
        <taxon>Pleocyemata</taxon>
        <taxon>Brachyura</taxon>
        <taxon>Eubrachyura</taxon>
        <taxon>Portunoidea</taxon>
        <taxon>Portunidae</taxon>
        <taxon>Portuninae</taxon>
        <taxon>Portunus</taxon>
    </lineage>
</organism>
<dbReference type="Proteomes" id="UP000324222">
    <property type="component" value="Unassembled WGS sequence"/>
</dbReference>
<sequence>MRELDSVWKERPERERASGDGTGSDSSVPLLVVPSGVPPDKWRSVSPARRHPVRAPSCRRLPGLLLLGYKKVYPRHRGDDDFPLACVRRLVAAAKVVLDVIGSN</sequence>
<comment type="caution">
    <text evidence="2">The sequence shown here is derived from an EMBL/GenBank/DDBJ whole genome shotgun (WGS) entry which is preliminary data.</text>
</comment>
<evidence type="ECO:0000256" key="1">
    <source>
        <dbReference type="SAM" id="MobiDB-lite"/>
    </source>
</evidence>
<protein>
    <submittedName>
        <fullName evidence="2">Uncharacterized protein</fullName>
    </submittedName>
</protein>
<gene>
    <name evidence="2" type="ORF">E2C01_084115</name>
</gene>
<evidence type="ECO:0000313" key="3">
    <source>
        <dbReference type="Proteomes" id="UP000324222"/>
    </source>
</evidence>